<accession>A0A328AD41</accession>
<evidence type="ECO:0000313" key="2">
    <source>
        <dbReference type="EMBL" id="RAK52136.1"/>
    </source>
</evidence>
<dbReference type="InterPro" id="IPR025484">
    <property type="entry name" value="DUF4376"/>
</dbReference>
<dbReference type="Pfam" id="PF14301">
    <property type="entry name" value="DUF4376"/>
    <property type="match status" value="1"/>
</dbReference>
<dbReference type="EMBL" id="QFYR01000003">
    <property type="protein sequence ID" value="RAK52136.1"/>
    <property type="molecule type" value="Genomic_DNA"/>
</dbReference>
<dbReference type="Proteomes" id="UP000249725">
    <property type="component" value="Unassembled WGS sequence"/>
</dbReference>
<proteinExistence type="predicted"/>
<dbReference type="AlphaFoldDB" id="A0A328AD41"/>
<comment type="caution">
    <text evidence="2">The sequence shown here is derived from an EMBL/GenBank/DDBJ whole genome shotgun (WGS) entry which is preliminary data.</text>
</comment>
<organism evidence="2 3">
    <name type="scientific">Phenylobacterium deserti</name>
    <dbReference type="NCBI Taxonomy" id="1914756"/>
    <lineage>
        <taxon>Bacteria</taxon>
        <taxon>Pseudomonadati</taxon>
        <taxon>Pseudomonadota</taxon>
        <taxon>Alphaproteobacteria</taxon>
        <taxon>Caulobacterales</taxon>
        <taxon>Caulobacteraceae</taxon>
        <taxon>Phenylobacterium</taxon>
    </lineage>
</organism>
<evidence type="ECO:0000313" key="3">
    <source>
        <dbReference type="Proteomes" id="UP000249725"/>
    </source>
</evidence>
<protein>
    <recommendedName>
        <fullName evidence="1">DUF4376 domain-containing protein</fullName>
    </recommendedName>
</protein>
<reference evidence="3" key="1">
    <citation type="submission" date="2018-05" db="EMBL/GenBank/DDBJ databases">
        <authorList>
            <person name="Li X."/>
        </authorList>
    </citation>
    <scope>NUCLEOTIDE SEQUENCE [LARGE SCALE GENOMIC DNA]</scope>
    <source>
        <strain evidence="3">YIM 73061</strain>
    </source>
</reference>
<gene>
    <name evidence="2" type="ORF">DJ018_13350</name>
</gene>
<name>A0A328AD41_9CAUL</name>
<feature type="domain" description="DUF4376" evidence="1">
    <location>
        <begin position="9"/>
        <end position="127"/>
    </location>
</feature>
<sequence>MPQPFEAFRRRKLAEVNAAYAEYLAKGFPTAPFEGEPEPETLQCRHDTDRTNWISLQIACFATRDAGLEGELIPAPGIRCTSNRMYRITYGDALARLWVLFDQANAAQANFWRLKDAVRDCPTRQALNDIDLSEGWP</sequence>
<evidence type="ECO:0000259" key="1">
    <source>
        <dbReference type="Pfam" id="PF14301"/>
    </source>
</evidence>
<keyword evidence="3" id="KW-1185">Reference proteome</keyword>